<dbReference type="Pfam" id="PF00041">
    <property type="entry name" value="fn3"/>
    <property type="match status" value="1"/>
</dbReference>
<dbReference type="PANTHER" id="PTHR24099:SF7">
    <property type="entry name" value="CARDIOMYOPATHY-ASSOCIATED PROTEIN 5"/>
    <property type="match status" value="1"/>
</dbReference>
<organism evidence="6 7">
    <name type="scientific">Megalops atlanticus</name>
    <name type="common">Tarpon</name>
    <name type="synonym">Clupea gigantea</name>
    <dbReference type="NCBI Taxonomy" id="7932"/>
    <lineage>
        <taxon>Eukaryota</taxon>
        <taxon>Metazoa</taxon>
        <taxon>Chordata</taxon>
        <taxon>Craniata</taxon>
        <taxon>Vertebrata</taxon>
        <taxon>Euteleostomi</taxon>
        <taxon>Actinopterygii</taxon>
        <taxon>Neopterygii</taxon>
        <taxon>Teleostei</taxon>
        <taxon>Elopiformes</taxon>
        <taxon>Megalopidae</taxon>
        <taxon>Megalops</taxon>
    </lineage>
</organism>
<dbReference type="InterPro" id="IPR036116">
    <property type="entry name" value="FN3_sf"/>
</dbReference>
<dbReference type="Gene3D" id="3.30.160.60">
    <property type="entry name" value="Classic Zinc Finger"/>
    <property type="match status" value="1"/>
</dbReference>
<evidence type="ECO:0000256" key="3">
    <source>
        <dbReference type="SAM" id="MobiDB-lite"/>
    </source>
</evidence>
<feature type="coiled-coil region" evidence="2">
    <location>
        <begin position="879"/>
        <end position="913"/>
    </location>
</feature>
<dbReference type="PROSITE" id="PS50853">
    <property type="entry name" value="FN3"/>
    <property type="match status" value="1"/>
</dbReference>
<dbReference type="SUPFAM" id="SSF49265">
    <property type="entry name" value="Fibronectin type III"/>
    <property type="match status" value="1"/>
</dbReference>
<dbReference type="PANTHER" id="PTHR24099">
    <property type="entry name" value="E3 UBIQUITIN-PROTEIN LIGASE TRIM36-RELATED"/>
    <property type="match status" value="1"/>
</dbReference>
<feature type="region of interest" description="Disordered" evidence="3">
    <location>
        <begin position="306"/>
        <end position="407"/>
    </location>
</feature>
<gene>
    <name evidence="6" type="ORF">MATL_G00089210</name>
</gene>
<evidence type="ECO:0008006" key="8">
    <source>
        <dbReference type="Google" id="ProtNLM"/>
    </source>
</evidence>
<evidence type="ECO:0000256" key="2">
    <source>
        <dbReference type="SAM" id="Coils"/>
    </source>
</evidence>
<dbReference type="InterPro" id="IPR003961">
    <property type="entry name" value="FN3_dom"/>
</dbReference>
<feature type="domain" description="B30.2/SPRY" evidence="4">
    <location>
        <begin position="1203"/>
        <end position="1394"/>
    </location>
</feature>
<dbReference type="EMBL" id="JAFDVH010000006">
    <property type="protein sequence ID" value="KAG7477059.1"/>
    <property type="molecule type" value="Genomic_DNA"/>
</dbReference>
<comment type="caution">
    <text evidence="6">The sequence shown here is derived from an EMBL/GenBank/DDBJ whole genome shotgun (WGS) entry which is preliminary data.</text>
</comment>
<evidence type="ECO:0000313" key="7">
    <source>
        <dbReference type="Proteomes" id="UP001046870"/>
    </source>
</evidence>
<sequence>MDYTPEESDRIDLDMSLAVLEDEAVGVGIVEGDDDVEALRNSLKDIVQDRAVKPKLQCVMMDPSFSMVTIQSEESGIIWETASTRCSSPWASEVSTISEAYGPAGSGVAGRIIFIMDEDKIRRRKKSSRKSKRGEKKPASVPAIAEYCEGGDERPVMAEVSVPNIKPENTGENEDSTNPKEDKEQSLFNIVSEGYEILNIIVPPKLPTVDEEESAEMTDNLSYLEESQMIKPNPTNEEAVMVTVSPEINILGEAKVEEDEQNLKPKELVNPDSPLYLQSPVSKPARRDGTSDTDYFEKFTLLYEHMPGDQCSGGVEEDMPVKSSEGEQTSENQEQSKDGAPASEESEAFAAAGDDEISSDHLDEVFYGGGCGDELDDSSANKTLIEGENQVANEGEPLKSPLKESGSALFGSQETILTPIFLSPGPPKIIDPALLDEPRAMSFLYTDLYEEAVGERKKGEEFSDVESTVSERSMQRRLSDTDDAQGYFEKFILKDESPAVADEPVEEDYKVEGVRMWPQSTLELMGFLSRAQEEVQKEDDKTEEVIENFLAPCEEEMEEIIVTSESPDLEDDVFLPQVEEGETQKGDKTQSAVKQQTHHICENVHHEASADNEISKDKPEEKVVDQEIHTTEIIHEREMSHFDTEEIIMNIMLKDDHLSKSEPVTGEMYRLKEENVIHREVHQANAPCNVVSKRETTILSLSPLTPAEEVQEEDQKVEEDSSIPENSPASLLEHLLDYGKEAYVSEPELCQDVIQDVETAEALDYEMVSQPEVTDDQAAGTGSAEDNETAELPDQGFDVVEAPNQDLPSQEAAEADFEVVENPDAKSTAEMEQEQKDSKKSRFNFCVVCHCVISSSSTPFSDHKDHKVSTLDKAYYDMKSKLSKQLSALQGKSEKIEDLVSELELAYNSVEENCKNNARCLDEENEEVVRKVVDQYNEMCRIMGGRKKSRLEKLYGQIGTFQERTEFARETLEKKTREMEELDQLAFILSSNDINKSLNTALECTLSLEPVLENDTKSIEGSGHMALKDISVPQKPLLLAQEANSATSTSVTIYWRVSEGDIFDYFQVYCSEESEAATPEELRLTVKESYCTLENLSPDRSYTVWVMAVNGTGCSLPSDKLSFRTAPSTPVIRAERCTVCWDSAIIRWSTACPAAVESFTLEYCRQHAREGEGLRSISGIRDCEQSVLLQPNENYLFYIKAVSSAGASEQSEAALISSRGTRLHLIKDTASPALELSEDNVVRYPEETFRARASPNEFPGVRGELLPPRGYHYWEVTVEDSEAYRIGVAYHTASQDSQLGESSTSWCIHCIPMSTSRRYELLHDSTQTDIFTAEVATRIGTLLDCVHGQLSFFNGQSGQLLGSFPHRFTEPCQPMLVLERPGTLALNAVTEVPNFTKPC</sequence>
<feature type="region of interest" description="Disordered" evidence="3">
    <location>
        <begin position="255"/>
        <end position="292"/>
    </location>
</feature>
<dbReference type="PROSITE" id="PS50188">
    <property type="entry name" value="B302_SPRY"/>
    <property type="match status" value="1"/>
</dbReference>
<dbReference type="Gene3D" id="2.60.120.920">
    <property type="match status" value="1"/>
</dbReference>
<feature type="region of interest" description="Disordered" evidence="3">
    <location>
        <begin position="123"/>
        <end position="143"/>
    </location>
</feature>
<feature type="region of interest" description="Disordered" evidence="3">
    <location>
        <begin position="162"/>
        <end position="183"/>
    </location>
</feature>
<reference evidence="6" key="1">
    <citation type="submission" date="2021-01" db="EMBL/GenBank/DDBJ databases">
        <authorList>
            <person name="Zahm M."/>
            <person name="Roques C."/>
            <person name="Cabau C."/>
            <person name="Klopp C."/>
            <person name="Donnadieu C."/>
            <person name="Jouanno E."/>
            <person name="Lampietro C."/>
            <person name="Louis A."/>
            <person name="Herpin A."/>
            <person name="Echchiki A."/>
            <person name="Berthelot C."/>
            <person name="Parey E."/>
            <person name="Roest-Crollius H."/>
            <person name="Braasch I."/>
            <person name="Postlethwait J."/>
            <person name="Bobe J."/>
            <person name="Montfort J."/>
            <person name="Bouchez O."/>
            <person name="Begum T."/>
            <person name="Mejri S."/>
            <person name="Adams A."/>
            <person name="Chen W.-J."/>
            <person name="Guiguen Y."/>
        </authorList>
    </citation>
    <scope>NUCLEOTIDE SEQUENCE</scope>
    <source>
        <strain evidence="6">YG-15Mar2019-1</strain>
        <tissue evidence="6">Brain</tissue>
    </source>
</reference>
<dbReference type="InterPro" id="IPR050617">
    <property type="entry name" value="E3_ligase_FN3/SPRY"/>
</dbReference>
<feature type="compositionally biased region" description="Low complexity" evidence="3">
    <location>
        <begin position="339"/>
        <end position="352"/>
    </location>
</feature>
<dbReference type="InterPro" id="IPR013320">
    <property type="entry name" value="ConA-like_dom_sf"/>
</dbReference>
<keyword evidence="7" id="KW-1185">Reference proteome</keyword>
<dbReference type="InterPro" id="IPR013783">
    <property type="entry name" value="Ig-like_fold"/>
</dbReference>
<protein>
    <recommendedName>
        <fullName evidence="8">Cardiomyopathy-associated protein 5</fullName>
    </recommendedName>
</protein>
<dbReference type="SMART" id="SM00449">
    <property type="entry name" value="SPRY"/>
    <property type="match status" value="1"/>
</dbReference>
<proteinExistence type="predicted"/>
<feature type="compositionally biased region" description="Acidic residues" evidence="3">
    <location>
        <begin position="709"/>
        <end position="722"/>
    </location>
</feature>
<dbReference type="GO" id="GO:0005737">
    <property type="term" value="C:cytoplasm"/>
    <property type="evidence" value="ECO:0007669"/>
    <property type="project" value="TreeGrafter"/>
</dbReference>
<dbReference type="InterPro" id="IPR003877">
    <property type="entry name" value="SPRY_dom"/>
</dbReference>
<evidence type="ECO:0000313" key="6">
    <source>
        <dbReference type="EMBL" id="KAG7477059.1"/>
    </source>
</evidence>
<feature type="compositionally biased region" description="Basic residues" evidence="3">
    <location>
        <begin position="123"/>
        <end position="135"/>
    </location>
</feature>
<dbReference type="Gene3D" id="2.60.40.10">
    <property type="entry name" value="Immunoglobulins"/>
    <property type="match status" value="2"/>
</dbReference>
<accession>A0A9D3Q4I0</accession>
<dbReference type="SMART" id="SM00060">
    <property type="entry name" value="FN3"/>
    <property type="match status" value="2"/>
</dbReference>
<feature type="region of interest" description="Disordered" evidence="3">
    <location>
        <begin position="702"/>
        <end position="728"/>
    </location>
</feature>
<dbReference type="Proteomes" id="UP001046870">
    <property type="component" value="Chromosome 6"/>
</dbReference>
<feature type="domain" description="Fibronectin type-III" evidence="5">
    <location>
        <begin position="1032"/>
        <end position="1128"/>
    </location>
</feature>
<dbReference type="CDD" id="cd00063">
    <property type="entry name" value="FN3"/>
    <property type="match status" value="2"/>
</dbReference>
<name>A0A9D3Q4I0_MEGAT</name>
<evidence type="ECO:0000256" key="1">
    <source>
        <dbReference type="ARBA" id="ARBA00023054"/>
    </source>
</evidence>
<keyword evidence="1 2" id="KW-0175">Coiled coil</keyword>
<dbReference type="SUPFAM" id="SSF49899">
    <property type="entry name" value="Concanavalin A-like lectins/glucanases"/>
    <property type="match status" value="1"/>
</dbReference>
<dbReference type="OrthoDB" id="9949315at2759"/>
<dbReference type="Pfam" id="PF00622">
    <property type="entry name" value="SPRY"/>
    <property type="match status" value="1"/>
</dbReference>
<evidence type="ECO:0000259" key="5">
    <source>
        <dbReference type="PROSITE" id="PS50853"/>
    </source>
</evidence>
<dbReference type="InterPro" id="IPR001870">
    <property type="entry name" value="B30.2/SPRY"/>
</dbReference>
<dbReference type="InterPro" id="IPR043136">
    <property type="entry name" value="B30.2/SPRY_sf"/>
</dbReference>
<evidence type="ECO:0000259" key="4">
    <source>
        <dbReference type="PROSITE" id="PS50188"/>
    </source>
</evidence>